<keyword evidence="10" id="KW-0670">Pyruvate</keyword>
<feature type="domain" description="Lipoyl-binding" evidence="8">
    <location>
        <begin position="3"/>
        <end position="78"/>
    </location>
</feature>
<keyword evidence="11" id="KW-1185">Reference proteome</keyword>
<name>A0A561E6U6_9MICO</name>
<dbReference type="InterPro" id="IPR001078">
    <property type="entry name" value="2-oxoacid_DH_actylTfrase"/>
</dbReference>
<evidence type="ECO:0000256" key="3">
    <source>
        <dbReference type="ARBA" id="ARBA00022679"/>
    </source>
</evidence>
<dbReference type="PROSITE" id="PS51826">
    <property type="entry name" value="PSBD"/>
    <property type="match status" value="1"/>
</dbReference>
<dbReference type="Gene3D" id="4.10.320.10">
    <property type="entry name" value="E3-binding domain"/>
    <property type="match status" value="1"/>
</dbReference>
<feature type="compositionally biased region" description="Gly residues" evidence="7">
    <location>
        <begin position="191"/>
        <end position="206"/>
    </location>
</feature>
<evidence type="ECO:0000313" key="10">
    <source>
        <dbReference type="EMBL" id="TWE11346.1"/>
    </source>
</evidence>
<dbReference type="GO" id="GO:0031405">
    <property type="term" value="F:lipoic acid binding"/>
    <property type="evidence" value="ECO:0007669"/>
    <property type="project" value="TreeGrafter"/>
</dbReference>
<keyword evidence="5 6" id="KW-0012">Acyltransferase</keyword>
<dbReference type="AlphaFoldDB" id="A0A561E6U6"/>
<feature type="region of interest" description="Disordered" evidence="7">
    <location>
        <begin position="187"/>
        <end position="208"/>
    </location>
</feature>
<protein>
    <recommendedName>
        <fullName evidence="6">Dihydrolipoamide acetyltransferase component of pyruvate dehydrogenase complex</fullName>
        <ecNumber evidence="6">2.3.1.-</ecNumber>
    </recommendedName>
</protein>
<dbReference type="SUPFAM" id="SSF47005">
    <property type="entry name" value="Peripheral subunit-binding domain of 2-oxo acid dehydrogenase complex"/>
    <property type="match status" value="1"/>
</dbReference>
<comment type="cofactor">
    <cofactor evidence="1 6">
        <name>(R)-lipoate</name>
        <dbReference type="ChEBI" id="CHEBI:83088"/>
    </cofactor>
</comment>
<dbReference type="GO" id="GO:0016407">
    <property type="term" value="F:acetyltransferase activity"/>
    <property type="evidence" value="ECO:0007669"/>
    <property type="project" value="TreeGrafter"/>
</dbReference>
<evidence type="ECO:0000256" key="5">
    <source>
        <dbReference type="ARBA" id="ARBA00023315"/>
    </source>
</evidence>
<dbReference type="InterPro" id="IPR000089">
    <property type="entry name" value="Biotin_lipoyl"/>
</dbReference>
<dbReference type="GO" id="GO:0005737">
    <property type="term" value="C:cytoplasm"/>
    <property type="evidence" value="ECO:0007669"/>
    <property type="project" value="TreeGrafter"/>
</dbReference>
<evidence type="ECO:0000256" key="4">
    <source>
        <dbReference type="ARBA" id="ARBA00022823"/>
    </source>
</evidence>
<dbReference type="Pfam" id="PF02817">
    <property type="entry name" value="E3_binding"/>
    <property type="match status" value="1"/>
</dbReference>
<dbReference type="RefSeq" id="WP_145224537.1">
    <property type="nucleotide sequence ID" value="NZ_VIVQ01000001.1"/>
</dbReference>
<evidence type="ECO:0000256" key="2">
    <source>
        <dbReference type="ARBA" id="ARBA00007317"/>
    </source>
</evidence>
<dbReference type="EMBL" id="VIVQ01000001">
    <property type="protein sequence ID" value="TWE11346.1"/>
    <property type="molecule type" value="Genomic_DNA"/>
</dbReference>
<evidence type="ECO:0000256" key="6">
    <source>
        <dbReference type="RuleBase" id="RU003423"/>
    </source>
</evidence>
<feature type="domain" description="Peripheral subunit-binding (PSBD)" evidence="9">
    <location>
        <begin position="211"/>
        <end position="248"/>
    </location>
</feature>
<dbReference type="PROSITE" id="PS50968">
    <property type="entry name" value="BIOTINYL_LIPOYL"/>
    <property type="match status" value="1"/>
</dbReference>
<dbReference type="InterPro" id="IPR023213">
    <property type="entry name" value="CAT-like_dom_sf"/>
</dbReference>
<comment type="caution">
    <text evidence="10">The sequence shown here is derived from an EMBL/GenBank/DDBJ whole genome shotgun (WGS) entry which is preliminary data.</text>
</comment>
<dbReference type="InterPro" id="IPR011053">
    <property type="entry name" value="Single_hybrid_motif"/>
</dbReference>
<gene>
    <name evidence="10" type="ORF">BKA23_0108</name>
</gene>
<evidence type="ECO:0000256" key="1">
    <source>
        <dbReference type="ARBA" id="ARBA00001938"/>
    </source>
</evidence>
<dbReference type="Gene3D" id="2.40.50.100">
    <property type="match status" value="1"/>
</dbReference>
<keyword evidence="4 6" id="KW-0450">Lipoyl</keyword>
<dbReference type="FunFam" id="3.30.559.10:FF:000007">
    <property type="entry name" value="Dihydrolipoamide acetyltransferase component of pyruvate dehydrogenase complex"/>
    <property type="match status" value="1"/>
</dbReference>
<dbReference type="InterPro" id="IPR036625">
    <property type="entry name" value="E3-bd_dom_sf"/>
</dbReference>
<evidence type="ECO:0000313" key="11">
    <source>
        <dbReference type="Proteomes" id="UP000318297"/>
    </source>
</evidence>
<dbReference type="InterPro" id="IPR050743">
    <property type="entry name" value="2-oxoacid_DH_E2_comp"/>
</dbReference>
<reference evidence="10 11" key="1">
    <citation type="submission" date="2019-06" db="EMBL/GenBank/DDBJ databases">
        <title>Sequencing the genomes of 1000 actinobacteria strains.</title>
        <authorList>
            <person name="Klenk H.-P."/>
        </authorList>
    </citation>
    <scope>NUCLEOTIDE SEQUENCE [LARGE SCALE GENOMIC DNA]</scope>
    <source>
        <strain evidence="10 11">DSM 19560</strain>
    </source>
</reference>
<dbReference type="Proteomes" id="UP000318297">
    <property type="component" value="Unassembled WGS sequence"/>
</dbReference>
<dbReference type="PANTHER" id="PTHR43178">
    <property type="entry name" value="DIHYDROLIPOAMIDE ACETYLTRANSFERASE COMPONENT OF PYRUVATE DEHYDROGENASE COMPLEX"/>
    <property type="match status" value="1"/>
</dbReference>
<dbReference type="Pfam" id="PF00198">
    <property type="entry name" value="2-oxoacid_dh"/>
    <property type="match status" value="1"/>
</dbReference>
<dbReference type="Pfam" id="PF00364">
    <property type="entry name" value="Biotin_lipoyl"/>
    <property type="match status" value="1"/>
</dbReference>
<dbReference type="SUPFAM" id="SSF51230">
    <property type="entry name" value="Single hybrid motif"/>
    <property type="match status" value="1"/>
</dbReference>
<dbReference type="InterPro" id="IPR004167">
    <property type="entry name" value="PSBD"/>
</dbReference>
<organism evidence="10 11">
    <name type="scientific">Rudaeicoccus suwonensis</name>
    <dbReference type="NCBI Taxonomy" id="657409"/>
    <lineage>
        <taxon>Bacteria</taxon>
        <taxon>Bacillati</taxon>
        <taxon>Actinomycetota</taxon>
        <taxon>Actinomycetes</taxon>
        <taxon>Micrococcales</taxon>
        <taxon>Dermacoccaceae</taxon>
        <taxon>Rudaeicoccus</taxon>
    </lineage>
</organism>
<dbReference type="Gene3D" id="3.30.559.10">
    <property type="entry name" value="Chloramphenicol acetyltransferase-like domain"/>
    <property type="match status" value="1"/>
</dbReference>
<dbReference type="EC" id="2.3.1.-" evidence="6"/>
<dbReference type="SUPFAM" id="SSF52777">
    <property type="entry name" value="CoA-dependent acyltransferases"/>
    <property type="match status" value="1"/>
</dbReference>
<dbReference type="OrthoDB" id="9805770at2"/>
<dbReference type="PANTHER" id="PTHR43178:SF5">
    <property type="entry name" value="LIPOAMIDE ACYLTRANSFERASE COMPONENT OF BRANCHED-CHAIN ALPHA-KETO ACID DEHYDROGENASE COMPLEX, MITOCHONDRIAL"/>
    <property type="match status" value="1"/>
</dbReference>
<keyword evidence="3 6" id="KW-0808">Transferase</keyword>
<evidence type="ECO:0000259" key="8">
    <source>
        <dbReference type="PROSITE" id="PS50968"/>
    </source>
</evidence>
<comment type="similarity">
    <text evidence="2 6">Belongs to the 2-oxoacid dehydrogenase family.</text>
</comment>
<accession>A0A561E6U6</accession>
<dbReference type="CDD" id="cd06849">
    <property type="entry name" value="lipoyl_domain"/>
    <property type="match status" value="1"/>
</dbReference>
<proteinExistence type="inferred from homology"/>
<sequence>MGVKQFNLPDPGEGLVEAEIVTWKVKAGDTVKVNDIVVEIETAKSLVELPIPWEGTVVELLVSEGTTVDVGAPIVAIEVAGAADDVPAAAGGAPAAAAASGAVGSATAGKAETEESGERVANLVGYGAVEGSTKRRARRAFHGNHPEGAGTQPDPLPAPDLQHHVVVDALPQAPVPSDSVAAPVRAARSDAGGGAAPTGAGGGAAAGGKVLAKPPVRKFAKDNGIDLSQVTPSRADGVISRADCEAFLAGGAPVDETSATSAAAYNSGGERETRIPVKGVRKMTAQAMVGSAFTAPHVTEFVTVDMTRTMELVDRLRDDRDFRDIKVTPLLVLARALCLAVKRNPGINATWDDSAQEIVVKHYINLGIAAATPRGLVVPNIKDADRMSLRELGEALGALVSTAREGRTPPADMAGGSITITNVGVFGVDNGTPIINPGEAAILCFGAVRKMPWVVTDAAGVDQIVPRQVTQLSLSFDHRLVDGDLGSRFLADVATLLEDPAKALVWA</sequence>
<evidence type="ECO:0000259" key="9">
    <source>
        <dbReference type="PROSITE" id="PS51826"/>
    </source>
</evidence>
<evidence type="ECO:0000256" key="7">
    <source>
        <dbReference type="SAM" id="MobiDB-lite"/>
    </source>
</evidence>